<keyword evidence="3" id="KW-0813">Transport</keyword>
<gene>
    <name evidence="11" type="ORF">METZ01_LOCUS80947</name>
</gene>
<keyword evidence="6" id="KW-0406">Ion transport</keyword>
<accession>A0A381UMQ0</accession>
<evidence type="ECO:0000256" key="5">
    <source>
        <dbReference type="ARBA" id="ARBA00022989"/>
    </source>
</evidence>
<evidence type="ECO:0000313" key="11">
    <source>
        <dbReference type="EMBL" id="SVA28093.1"/>
    </source>
</evidence>
<dbReference type="Pfam" id="PF16916">
    <property type="entry name" value="ZT_dimer"/>
    <property type="match status" value="1"/>
</dbReference>
<evidence type="ECO:0008006" key="12">
    <source>
        <dbReference type="Google" id="ProtNLM"/>
    </source>
</evidence>
<reference evidence="11" key="1">
    <citation type="submission" date="2018-05" db="EMBL/GenBank/DDBJ databases">
        <authorList>
            <person name="Lanie J.A."/>
            <person name="Ng W.-L."/>
            <person name="Kazmierczak K.M."/>
            <person name="Andrzejewski T.M."/>
            <person name="Davidsen T.M."/>
            <person name="Wayne K.J."/>
            <person name="Tettelin H."/>
            <person name="Glass J.I."/>
            <person name="Rusch D."/>
            <person name="Podicherti R."/>
            <person name="Tsui H.-C.T."/>
            <person name="Winkler M.E."/>
        </authorList>
    </citation>
    <scope>NUCLEOTIDE SEQUENCE</scope>
</reference>
<keyword evidence="7 8" id="KW-0472">Membrane</keyword>
<dbReference type="SUPFAM" id="SSF161111">
    <property type="entry name" value="Cation efflux protein transmembrane domain-like"/>
    <property type="match status" value="1"/>
</dbReference>
<dbReference type="InterPro" id="IPR050681">
    <property type="entry name" value="CDF/SLC30A"/>
</dbReference>
<keyword evidence="5 8" id="KW-1133">Transmembrane helix</keyword>
<comment type="subcellular location">
    <subcellularLocation>
        <location evidence="1">Membrane</location>
        <topology evidence="1">Multi-pass membrane protein</topology>
    </subcellularLocation>
</comment>
<dbReference type="InterPro" id="IPR036837">
    <property type="entry name" value="Cation_efflux_CTD_sf"/>
</dbReference>
<organism evidence="11">
    <name type="scientific">marine metagenome</name>
    <dbReference type="NCBI Taxonomy" id="408172"/>
    <lineage>
        <taxon>unclassified sequences</taxon>
        <taxon>metagenomes</taxon>
        <taxon>ecological metagenomes</taxon>
    </lineage>
</organism>
<dbReference type="PANTHER" id="PTHR11562">
    <property type="entry name" value="CATION EFFLUX PROTEIN/ ZINC TRANSPORTER"/>
    <property type="match status" value="1"/>
</dbReference>
<feature type="domain" description="Cation efflux protein transmembrane" evidence="9">
    <location>
        <begin position="20"/>
        <end position="209"/>
    </location>
</feature>
<feature type="transmembrane region" description="Helical" evidence="8">
    <location>
        <begin position="55"/>
        <end position="73"/>
    </location>
</feature>
<evidence type="ECO:0000259" key="10">
    <source>
        <dbReference type="Pfam" id="PF16916"/>
    </source>
</evidence>
<sequence>MAHVHGHHANQASSSRILTWALGANGALLVVQVLGVMVFSSLALAADAVHQGSDVLALSVAVVALAVSNRGASGRYSYGLRRAEVMGALLNAVLLVAAAGWIVVEASRRIGDAPDVDGWGVAAVALAGLAVNGGSAWLLGRTGDHSVNVQGAALHLLGDAAGSFGALVAGLSVVFWDAAWVDPAVSYLIAALLLWSGVGLIRRTARILLEGAPGGFDVDELSGLMTAHEQVDDVHHVHVWAVDSTLVALSAHVVVAADTLHDAQIVAAELEARLAEQGVAHATLALECHPCQDAESRDS</sequence>
<dbReference type="Pfam" id="PF01545">
    <property type="entry name" value="Cation_efflux"/>
    <property type="match status" value="1"/>
</dbReference>
<feature type="transmembrane region" description="Helical" evidence="8">
    <location>
        <begin position="119"/>
        <end position="140"/>
    </location>
</feature>
<keyword evidence="4 8" id="KW-0812">Transmembrane</keyword>
<dbReference type="InterPro" id="IPR027470">
    <property type="entry name" value="Cation_efflux_CTD"/>
</dbReference>
<evidence type="ECO:0000256" key="7">
    <source>
        <dbReference type="ARBA" id="ARBA00023136"/>
    </source>
</evidence>
<dbReference type="SUPFAM" id="SSF160240">
    <property type="entry name" value="Cation efflux protein cytoplasmic domain-like"/>
    <property type="match status" value="1"/>
</dbReference>
<dbReference type="AlphaFoldDB" id="A0A381UMQ0"/>
<protein>
    <recommendedName>
        <fullName evidence="12">Cation efflux protein cytoplasmic domain-containing protein</fullName>
    </recommendedName>
</protein>
<evidence type="ECO:0000256" key="6">
    <source>
        <dbReference type="ARBA" id="ARBA00023065"/>
    </source>
</evidence>
<evidence type="ECO:0000259" key="9">
    <source>
        <dbReference type="Pfam" id="PF01545"/>
    </source>
</evidence>
<evidence type="ECO:0000256" key="1">
    <source>
        <dbReference type="ARBA" id="ARBA00004141"/>
    </source>
</evidence>
<comment type="similarity">
    <text evidence="2">Belongs to the cation diffusion facilitator (CDF) transporter (TC 2.A.4) family. SLC30A subfamily.</text>
</comment>
<feature type="transmembrane region" description="Helical" evidence="8">
    <location>
        <begin position="85"/>
        <end position="104"/>
    </location>
</feature>
<dbReference type="InterPro" id="IPR002524">
    <property type="entry name" value="Cation_efflux"/>
</dbReference>
<dbReference type="PANTHER" id="PTHR11562:SF17">
    <property type="entry name" value="RE54080P-RELATED"/>
    <property type="match status" value="1"/>
</dbReference>
<name>A0A381UMQ0_9ZZZZ</name>
<proteinExistence type="inferred from homology"/>
<evidence type="ECO:0000256" key="3">
    <source>
        <dbReference type="ARBA" id="ARBA00022448"/>
    </source>
</evidence>
<feature type="transmembrane region" description="Helical" evidence="8">
    <location>
        <begin position="184"/>
        <end position="201"/>
    </location>
</feature>
<feature type="domain" description="Cation efflux protein cytoplasmic" evidence="10">
    <location>
        <begin position="216"/>
        <end position="277"/>
    </location>
</feature>
<dbReference type="InterPro" id="IPR027469">
    <property type="entry name" value="Cation_efflux_TMD_sf"/>
</dbReference>
<feature type="transmembrane region" description="Helical" evidence="8">
    <location>
        <begin position="152"/>
        <end position="178"/>
    </location>
</feature>
<dbReference type="Gene3D" id="1.20.1510.10">
    <property type="entry name" value="Cation efflux protein transmembrane domain"/>
    <property type="match status" value="1"/>
</dbReference>
<feature type="transmembrane region" description="Helical" evidence="8">
    <location>
        <begin position="20"/>
        <end position="43"/>
    </location>
</feature>
<dbReference type="InterPro" id="IPR058533">
    <property type="entry name" value="Cation_efflux_TM"/>
</dbReference>
<dbReference type="EMBL" id="UINC01006531">
    <property type="protein sequence ID" value="SVA28093.1"/>
    <property type="molecule type" value="Genomic_DNA"/>
</dbReference>
<evidence type="ECO:0000256" key="2">
    <source>
        <dbReference type="ARBA" id="ARBA00008873"/>
    </source>
</evidence>
<dbReference type="NCBIfam" id="TIGR01297">
    <property type="entry name" value="CDF"/>
    <property type="match status" value="1"/>
</dbReference>
<evidence type="ECO:0000256" key="8">
    <source>
        <dbReference type="SAM" id="Phobius"/>
    </source>
</evidence>
<dbReference type="GO" id="GO:0005886">
    <property type="term" value="C:plasma membrane"/>
    <property type="evidence" value="ECO:0007669"/>
    <property type="project" value="TreeGrafter"/>
</dbReference>
<dbReference type="GO" id="GO:0005385">
    <property type="term" value="F:zinc ion transmembrane transporter activity"/>
    <property type="evidence" value="ECO:0007669"/>
    <property type="project" value="TreeGrafter"/>
</dbReference>
<evidence type="ECO:0000256" key="4">
    <source>
        <dbReference type="ARBA" id="ARBA00022692"/>
    </source>
</evidence>